<sequence length="202" mass="22356">MADVLPEGWSAYQDDQGRTYYANITPSADRGDQLGASGASSAPAGGLDGPPGNAHCVDCFATLLWALRPPRYVQDEQGRTFYANCTTGESSPQPRHLEKEFREQLSSMARVRWSTSQVLKLDPSWTEELMLRLAMPPSFAMCLRLWLQEYFAGRCDVVDKARYDSVTAAVDEARLHAVRLWAPCGRFKRGEAVSICSSEVAS</sequence>
<dbReference type="InterPro" id="IPR001202">
    <property type="entry name" value="WW_dom"/>
</dbReference>
<protein>
    <submittedName>
        <fullName evidence="2">Wwp1 protein</fullName>
    </submittedName>
</protein>
<evidence type="ECO:0000313" key="2">
    <source>
        <dbReference type="EMBL" id="CAE7151884.1"/>
    </source>
</evidence>
<organism evidence="2 3">
    <name type="scientific">Symbiodinium pilosum</name>
    <name type="common">Dinoflagellate</name>
    <dbReference type="NCBI Taxonomy" id="2952"/>
    <lineage>
        <taxon>Eukaryota</taxon>
        <taxon>Sar</taxon>
        <taxon>Alveolata</taxon>
        <taxon>Dinophyceae</taxon>
        <taxon>Suessiales</taxon>
        <taxon>Symbiodiniaceae</taxon>
        <taxon>Symbiodinium</taxon>
    </lineage>
</organism>
<feature type="domain" description="WW" evidence="1">
    <location>
        <begin position="3"/>
        <end position="23"/>
    </location>
</feature>
<evidence type="ECO:0000313" key="3">
    <source>
        <dbReference type="Proteomes" id="UP000649617"/>
    </source>
</evidence>
<dbReference type="Proteomes" id="UP000649617">
    <property type="component" value="Unassembled WGS sequence"/>
</dbReference>
<reference evidence="2" key="1">
    <citation type="submission" date="2021-02" db="EMBL/GenBank/DDBJ databases">
        <authorList>
            <person name="Dougan E. K."/>
            <person name="Rhodes N."/>
            <person name="Thang M."/>
            <person name="Chan C."/>
        </authorList>
    </citation>
    <scope>NUCLEOTIDE SEQUENCE</scope>
</reference>
<gene>
    <name evidence="2" type="primary">Wwp1</name>
    <name evidence="2" type="ORF">SPIL2461_LOCUS223</name>
</gene>
<comment type="caution">
    <text evidence="2">The sequence shown here is derived from an EMBL/GenBank/DDBJ whole genome shotgun (WGS) entry which is preliminary data.</text>
</comment>
<evidence type="ECO:0000259" key="1">
    <source>
        <dbReference type="PROSITE" id="PS50020"/>
    </source>
</evidence>
<dbReference type="PROSITE" id="PS50020">
    <property type="entry name" value="WW_DOMAIN_2"/>
    <property type="match status" value="1"/>
</dbReference>
<dbReference type="EMBL" id="CAJNIZ010000037">
    <property type="protein sequence ID" value="CAE7151884.1"/>
    <property type="molecule type" value="Genomic_DNA"/>
</dbReference>
<dbReference type="OrthoDB" id="2020426at2759"/>
<dbReference type="AlphaFoldDB" id="A0A812IPK8"/>
<proteinExistence type="predicted"/>
<accession>A0A812IPK8</accession>
<keyword evidence="3" id="KW-1185">Reference proteome</keyword>
<name>A0A812IPK8_SYMPI</name>